<accession>A0ABU9E6S3</accession>
<feature type="binding site" evidence="2">
    <location>
        <position position="126"/>
    </location>
    <ligand>
        <name>substrate</name>
    </ligand>
</feature>
<feature type="active site" description="Proton acceptor" evidence="2">
    <location>
        <position position="108"/>
    </location>
</feature>
<comment type="catalytic activity">
    <reaction evidence="2">
        <text>aldehydo-D-ribose 5-phosphate = D-ribulose 5-phosphate</text>
        <dbReference type="Rhea" id="RHEA:14657"/>
        <dbReference type="ChEBI" id="CHEBI:58121"/>
        <dbReference type="ChEBI" id="CHEBI:58273"/>
        <dbReference type="EC" id="5.3.1.6"/>
    </reaction>
</comment>
<proteinExistence type="inferred from homology"/>
<dbReference type="PANTHER" id="PTHR43748">
    <property type="entry name" value="RIBOSE-5-PHOSPHATE ISOMERASE 3, CHLOROPLASTIC-RELATED"/>
    <property type="match status" value="1"/>
</dbReference>
<gene>
    <name evidence="2 3" type="primary">rpiA</name>
    <name evidence="3" type="ORF">WI372_05195</name>
</gene>
<keyword evidence="4" id="KW-1185">Reference proteome</keyword>
<comment type="similarity">
    <text evidence="2">Belongs to the ribose 5-phosphate isomerase family.</text>
</comment>
<dbReference type="GO" id="GO:0004751">
    <property type="term" value="F:ribose-5-phosphate isomerase activity"/>
    <property type="evidence" value="ECO:0007669"/>
    <property type="project" value="UniProtKB-EC"/>
</dbReference>
<comment type="function">
    <text evidence="2">Catalyzes the reversible conversion of ribose-5-phosphate to ribulose 5-phosphate.</text>
</comment>
<dbReference type="RefSeq" id="WP_405275047.1">
    <property type="nucleotide sequence ID" value="NZ_CP144380.1"/>
</dbReference>
<dbReference type="InterPro" id="IPR020672">
    <property type="entry name" value="Ribose5P_isomerase_typA_subgr"/>
</dbReference>
<evidence type="ECO:0000313" key="3">
    <source>
        <dbReference type="EMBL" id="MEK9500364.1"/>
    </source>
</evidence>
<dbReference type="InterPro" id="IPR004788">
    <property type="entry name" value="Ribose5P_isomerase_type_A"/>
</dbReference>
<feature type="binding site" evidence="2">
    <location>
        <begin position="99"/>
        <end position="102"/>
    </location>
    <ligand>
        <name>substrate</name>
    </ligand>
</feature>
<protein>
    <recommendedName>
        <fullName evidence="2">Ribose-5-phosphate isomerase A</fullName>
        <ecNumber evidence="2">5.3.1.6</ecNumber>
    </recommendedName>
    <alternativeName>
        <fullName evidence="2">Phosphoriboisomerase A</fullName>
        <shortName evidence="2">PRI</shortName>
    </alternativeName>
</protein>
<evidence type="ECO:0000256" key="2">
    <source>
        <dbReference type="HAMAP-Rule" id="MF_00170"/>
    </source>
</evidence>
<dbReference type="EC" id="5.3.1.6" evidence="2"/>
<dbReference type="SUPFAM" id="SSF75445">
    <property type="entry name" value="D-ribose-5-phosphate isomerase (RpiA), lid domain"/>
    <property type="match status" value="1"/>
</dbReference>
<dbReference type="InterPro" id="IPR050262">
    <property type="entry name" value="Ribose-5P_isomerase"/>
</dbReference>
<dbReference type="InterPro" id="IPR037171">
    <property type="entry name" value="NagB/RpiA_transferase-like"/>
</dbReference>
<comment type="caution">
    <text evidence="3">The sequence shown here is derived from an EMBL/GenBank/DDBJ whole genome shotgun (WGS) entry which is preliminary data.</text>
</comment>
<evidence type="ECO:0000313" key="4">
    <source>
        <dbReference type="Proteomes" id="UP001484239"/>
    </source>
</evidence>
<dbReference type="EMBL" id="JBBHLI010000002">
    <property type="protein sequence ID" value="MEK9500364.1"/>
    <property type="molecule type" value="Genomic_DNA"/>
</dbReference>
<keyword evidence="1 2" id="KW-0413">Isomerase</keyword>
<comment type="pathway">
    <text evidence="2">Carbohydrate degradation; pentose phosphate pathway; D-ribose 5-phosphate from D-ribulose 5-phosphate (non-oxidative stage): step 1/1.</text>
</comment>
<sequence>MDPKEQLKRDAAREALSRVTPGMRLGLGTGSTMWHFVDLLGDALAEGTLSGISGVPTSERTRDQAAERGIPLLELHEGAPLDLAVDGADEVDPHLDLVKGLGGALLREKMVVQAARAFVVVADDSKEVSRLGTRAPLPIEVVPFGWESHIPALEALGARGVLRVSEAGDAVRTDNGNLLLDAHFEGGIEDPFEVENRLRARAGVVETGLFLDLADEVILASDSGLVIRRREGEA</sequence>
<reference evidence="3 4" key="1">
    <citation type="submission" date="2024-02" db="EMBL/GenBank/DDBJ databases">
        <title>A novel Gemmatimonadota bacterium.</title>
        <authorList>
            <person name="Du Z.-J."/>
            <person name="Ye Y.-Q."/>
        </authorList>
    </citation>
    <scope>NUCLEOTIDE SEQUENCE [LARGE SCALE GENOMIC DNA]</scope>
    <source>
        <strain evidence="3 4">DH-20</strain>
    </source>
</reference>
<dbReference type="Proteomes" id="UP001484239">
    <property type="component" value="Unassembled WGS sequence"/>
</dbReference>
<dbReference type="HAMAP" id="MF_00170">
    <property type="entry name" value="Rib_5P_isom_A"/>
    <property type="match status" value="1"/>
</dbReference>
<evidence type="ECO:0000256" key="1">
    <source>
        <dbReference type="ARBA" id="ARBA00023235"/>
    </source>
</evidence>
<feature type="binding site" evidence="2">
    <location>
        <begin position="86"/>
        <end position="89"/>
    </location>
    <ligand>
        <name>substrate</name>
    </ligand>
</feature>
<feature type="binding site" evidence="2">
    <location>
        <begin position="29"/>
        <end position="32"/>
    </location>
    <ligand>
        <name>substrate</name>
    </ligand>
</feature>
<dbReference type="NCBIfam" id="NF001924">
    <property type="entry name" value="PRK00702.1"/>
    <property type="match status" value="1"/>
</dbReference>
<dbReference type="Gene3D" id="3.40.50.1360">
    <property type="match status" value="1"/>
</dbReference>
<comment type="subunit">
    <text evidence="2">Homodimer.</text>
</comment>
<dbReference type="CDD" id="cd01398">
    <property type="entry name" value="RPI_A"/>
    <property type="match status" value="1"/>
</dbReference>
<dbReference type="PANTHER" id="PTHR43748:SF3">
    <property type="entry name" value="RIBOSE-5-PHOSPHATE ISOMERASE 3, CHLOROPLASTIC-RELATED"/>
    <property type="match status" value="1"/>
</dbReference>
<dbReference type="Gene3D" id="3.30.70.260">
    <property type="match status" value="1"/>
</dbReference>
<name>A0ABU9E6S3_9BACT</name>
<dbReference type="Pfam" id="PF06026">
    <property type="entry name" value="Rib_5-P_isom_A"/>
    <property type="match status" value="1"/>
</dbReference>
<dbReference type="NCBIfam" id="TIGR00021">
    <property type="entry name" value="rpiA"/>
    <property type="match status" value="1"/>
</dbReference>
<organism evidence="3 4">
    <name type="scientific">Gaopeijia maritima</name>
    <dbReference type="NCBI Taxonomy" id="3119007"/>
    <lineage>
        <taxon>Bacteria</taxon>
        <taxon>Pseudomonadati</taxon>
        <taxon>Gemmatimonadota</taxon>
        <taxon>Longimicrobiia</taxon>
        <taxon>Gaopeijiales</taxon>
        <taxon>Gaopeijiaceae</taxon>
        <taxon>Gaopeijia</taxon>
    </lineage>
</organism>
<dbReference type="SUPFAM" id="SSF100950">
    <property type="entry name" value="NagB/RpiA/CoA transferase-like"/>
    <property type="match status" value="1"/>
</dbReference>